<dbReference type="EMBL" id="BMWG01000025">
    <property type="protein sequence ID" value="GGZ56427.1"/>
    <property type="molecule type" value="Genomic_DNA"/>
</dbReference>
<accession>A0A918V167</accession>
<evidence type="ECO:0000313" key="2">
    <source>
        <dbReference type="EMBL" id="GGZ56427.1"/>
    </source>
</evidence>
<sequence>MAQIFLNYRREGGAYAAALLDELLSDRFGEDQVFRAARSIPPGSDYSESILAAVAECEVLLVIVDSGWLEKFESEASDLPAERDWVQREIEEGFKCERIIVPVLLSGVKRLSEKSLPGAMAPVARLQYLRFDYRNIRQDVGFMAEQLVRVCPEIGAFEIAASVEKPD</sequence>
<dbReference type="InterPro" id="IPR000157">
    <property type="entry name" value="TIR_dom"/>
</dbReference>
<proteinExistence type="predicted"/>
<dbReference type="AlphaFoldDB" id="A0A918V167"/>
<keyword evidence="3" id="KW-1185">Reference proteome</keyword>
<dbReference type="SUPFAM" id="SSF52200">
    <property type="entry name" value="Toll/Interleukin receptor TIR domain"/>
    <property type="match status" value="1"/>
</dbReference>
<dbReference type="GO" id="GO:0007165">
    <property type="term" value="P:signal transduction"/>
    <property type="evidence" value="ECO:0007669"/>
    <property type="project" value="InterPro"/>
</dbReference>
<reference evidence="2" key="1">
    <citation type="journal article" date="2014" name="Int. J. Syst. Evol. Microbiol.">
        <title>Complete genome sequence of Corynebacterium casei LMG S-19264T (=DSM 44701T), isolated from a smear-ripened cheese.</title>
        <authorList>
            <consortium name="US DOE Joint Genome Institute (JGI-PGF)"/>
            <person name="Walter F."/>
            <person name="Albersmeier A."/>
            <person name="Kalinowski J."/>
            <person name="Ruckert C."/>
        </authorList>
    </citation>
    <scope>NUCLEOTIDE SEQUENCE</scope>
    <source>
        <strain evidence="2">JCM 4988</strain>
    </source>
</reference>
<dbReference type="PROSITE" id="PS50104">
    <property type="entry name" value="TIR"/>
    <property type="match status" value="1"/>
</dbReference>
<dbReference type="Pfam" id="PF13676">
    <property type="entry name" value="TIR_2"/>
    <property type="match status" value="1"/>
</dbReference>
<gene>
    <name evidence="2" type="ORF">GCM10010387_58040</name>
</gene>
<comment type="caution">
    <text evidence="2">The sequence shown here is derived from an EMBL/GenBank/DDBJ whole genome shotgun (WGS) entry which is preliminary data.</text>
</comment>
<reference evidence="2" key="2">
    <citation type="submission" date="2020-09" db="EMBL/GenBank/DDBJ databases">
        <authorList>
            <person name="Sun Q."/>
            <person name="Ohkuma M."/>
        </authorList>
    </citation>
    <scope>NUCLEOTIDE SEQUENCE</scope>
    <source>
        <strain evidence="2">JCM 4988</strain>
    </source>
</reference>
<protein>
    <recommendedName>
        <fullName evidence="1">TIR domain-containing protein</fullName>
    </recommendedName>
</protein>
<dbReference type="Gene3D" id="3.40.50.10140">
    <property type="entry name" value="Toll/interleukin-1 receptor homology (TIR) domain"/>
    <property type="match status" value="1"/>
</dbReference>
<feature type="domain" description="TIR" evidence="1">
    <location>
        <begin position="1"/>
        <end position="151"/>
    </location>
</feature>
<dbReference type="Proteomes" id="UP000630936">
    <property type="component" value="Unassembled WGS sequence"/>
</dbReference>
<name>A0A918V167_9ACTN</name>
<dbReference type="InterPro" id="IPR035897">
    <property type="entry name" value="Toll_tir_struct_dom_sf"/>
</dbReference>
<organism evidence="2 3">
    <name type="scientific">Streptomyces inusitatus</name>
    <dbReference type="NCBI Taxonomy" id="68221"/>
    <lineage>
        <taxon>Bacteria</taxon>
        <taxon>Bacillati</taxon>
        <taxon>Actinomycetota</taxon>
        <taxon>Actinomycetes</taxon>
        <taxon>Kitasatosporales</taxon>
        <taxon>Streptomycetaceae</taxon>
        <taxon>Streptomyces</taxon>
    </lineage>
</organism>
<evidence type="ECO:0000259" key="1">
    <source>
        <dbReference type="PROSITE" id="PS50104"/>
    </source>
</evidence>
<evidence type="ECO:0000313" key="3">
    <source>
        <dbReference type="Proteomes" id="UP000630936"/>
    </source>
</evidence>